<dbReference type="NCBIfam" id="NF033542">
    <property type="entry name" value="transpos_IS110"/>
    <property type="match status" value="1"/>
</dbReference>
<sequence>MNNVIFGIDVSSRDSSVCEFVGQAKNEFKITNDTPGFTQLLKELQLFAKKPQIIFESTGVYSRRLQAFLDDYDYQYVIMNPLTAKKEMNQGLRYNKTDKNDACHLAMIQLQNHHPFFKKEAEAYHKMQSLDRSYDELTHDIVSAKNRLHRILQLTFPEIETLFNIARGENYWQIVKLYPHCQIVRNLNKDNIINDLLKIKSIGQKRAQKMADKLIDLANKAYPAASQDSPETSDAVYYADRLLQLTADRNERLEKMIFLAQTLKTDDLEILVSIPGFAKTTAVRVLAELGNIRRFKNPNKIDAFIGIDPGRYQSGQIDSHLGISKHGNAIARKVLYRAIGQIAQAAQFSPCHIAEYYAKKKSSQTKGFKKIAIASVHKLVRTIYALIINNQLYDYEVAKQNQRRKS</sequence>
<evidence type="ECO:0000313" key="4">
    <source>
        <dbReference type="Proteomes" id="UP001519292"/>
    </source>
</evidence>
<dbReference type="InterPro" id="IPR002525">
    <property type="entry name" value="Transp_IS110-like_N"/>
</dbReference>
<dbReference type="PANTHER" id="PTHR33055">
    <property type="entry name" value="TRANSPOSASE FOR INSERTION SEQUENCE ELEMENT IS1111A"/>
    <property type="match status" value="1"/>
</dbReference>
<feature type="domain" description="Transposase IS110-like N-terminal" evidence="1">
    <location>
        <begin position="7"/>
        <end position="157"/>
    </location>
</feature>
<feature type="domain" description="Transposase IS116/IS110/IS902 C-terminal" evidence="2">
    <location>
        <begin position="269"/>
        <end position="344"/>
    </location>
</feature>
<dbReference type="PANTHER" id="PTHR33055:SF13">
    <property type="entry name" value="TRANSPOSASE"/>
    <property type="match status" value="1"/>
</dbReference>
<dbReference type="Proteomes" id="UP001519292">
    <property type="component" value="Unassembled WGS sequence"/>
</dbReference>
<gene>
    <name evidence="3" type="ORF">J2Z60_000602</name>
</gene>
<dbReference type="Pfam" id="PF02371">
    <property type="entry name" value="Transposase_20"/>
    <property type="match status" value="1"/>
</dbReference>
<evidence type="ECO:0000259" key="2">
    <source>
        <dbReference type="Pfam" id="PF02371"/>
    </source>
</evidence>
<dbReference type="RefSeq" id="WP_209686179.1">
    <property type="nucleotide sequence ID" value="NZ_JAGGLU010000002.1"/>
</dbReference>
<name>A0ABS4MCM8_9LACO</name>
<dbReference type="InterPro" id="IPR047650">
    <property type="entry name" value="Transpos_IS110"/>
</dbReference>
<dbReference type="InterPro" id="IPR003346">
    <property type="entry name" value="Transposase_20"/>
</dbReference>
<evidence type="ECO:0000313" key="3">
    <source>
        <dbReference type="EMBL" id="MBP2057438.1"/>
    </source>
</evidence>
<dbReference type="EMBL" id="JAGGLU010000002">
    <property type="protein sequence ID" value="MBP2057438.1"/>
    <property type="molecule type" value="Genomic_DNA"/>
</dbReference>
<evidence type="ECO:0000259" key="1">
    <source>
        <dbReference type="Pfam" id="PF01548"/>
    </source>
</evidence>
<protein>
    <submittedName>
        <fullName evidence="3">Transposase</fullName>
    </submittedName>
</protein>
<keyword evidence="4" id="KW-1185">Reference proteome</keyword>
<proteinExistence type="predicted"/>
<dbReference type="Pfam" id="PF01548">
    <property type="entry name" value="DEDD_Tnp_IS110"/>
    <property type="match status" value="1"/>
</dbReference>
<accession>A0ABS4MCM8</accession>
<organism evidence="3 4">
    <name type="scientific">Lactobacillus colini</name>
    <dbReference type="NCBI Taxonomy" id="1819254"/>
    <lineage>
        <taxon>Bacteria</taxon>
        <taxon>Bacillati</taxon>
        <taxon>Bacillota</taxon>
        <taxon>Bacilli</taxon>
        <taxon>Lactobacillales</taxon>
        <taxon>Lactobacillaceae</taxon>
        <taxon>Lactobacillus</taxon>
    </lineage>
</organism>
<comment type="caution">
    <text evidence="3">The sequence shown here is derived from an EMBL/GenBank/DDBJ whole genome shotgun (WGS) entry which is preliminary data.</text>
</comment>
<reference evidence="3 4" key="1">
    <citation type="submission" date="2021-03" db="EMBL/GenBank/DDBJ databases">
        <title>Genomic Encyclopedia of Type Strains, Phase IV (KMG-IV): sequencing the most valuable type-strain genomes for metagenomic binning, comparative biology and taxonomic classification.</title>
        <authorList>
            <person name="Goeker M."/>
        </authorList>
    </citation>
    <scope>NUCLEOTIDE SEQUENCE [LARGE SCALE GENOMIC DNA]</scope>
    <source>
        <strain evidence="3 4">DSM 101872</strain>
    </source>
</reference>